<keyword evidence="1" id="KW-0812">Transmembrane</keyword>
<evidence type="ECO:0008006" key="4">
    <source>
        <dbReference type="Google" id="ProtNLM"/>
    </source>
</evidence>
<evidence type="ECO:0000313" key="2">
    <source>
        <dbReference type="EMBL" id="RSK47319.1"/>
    </source>
</evidence>
<sequence length="150" mass="16593">MSSNSGKDESQTFEHEIHYSQSSIVADGFLALLFLGIAIWIAVIGSFWSALFFSGIALFTVFRAVKRARVSGPALKFGRAGIWTEKLGMKAWHQVTAAIQVHVGTQGNASNYLSIMQRSSAELVLQRILVDDLDVDERTLQVWLKKYTAG</sequence>
<organism evidence="2 3">
    <name type="scientific">Hymenobacter rigui</name>
    <dbReference type="NCBI Taxonomy" id="334424"/>
    <lineage>
        <taxon>Bacteria</taxon>
        <taxon>Pseudomonadati</taxon>
        <taxon>Bacteroidota</taxon>
        <taxon>Cytophagia</taxon>
        <taxon>Cytophagales</taxon>
        <taxon>Hymenobacteraceae</taxon>
        <taxon>Hymenobacter</taxon>
    </lineage>
</organism>
<dbReference type="EMBL" id="RWIT01000009">
    <property type="protein sequence ID" value="RSK47319.1"/>
    <property type="molecule type" value="Genomic_DNA"/>
</dbReference>
<gene>
    <name evidence="2" type="ORF">EI291_15485</name>
</gene>
<name>A0A428KLI8_9BACT</name>
<keyword evidence="1" id="KW-0472">Membrane</keyword>
<keyword evidence="1" id="KW-1133">Transmembrane helix</keyword>
<proteinExistence type="predicted"/>
<comment type="caution">
    <text evidence="2">The sequence shown here is derived from an EMBL/GenBank/DDBJ whole genome shotgun (WGS) entry which is preliminary data.</text>
</comment>
<reference evidence="2 3" key="1">
    <citation type="submission" date="2018-12" db="EMBL/GenBank/DDBJ databases">
        <authorList>
            <person name="Feng G."/>
            <person name="Zhu H."/>
        </authorList>
    </citation>
    <scope>NUCLEOTIDE SEQUENCE [LARGE SCALE GENOMIC DNA]</scope>
    <source>
        <strain evidence="2 3">KCTC 12533</strain>
    </source>
</reference>
<evidence type="ECO:0000256" key="1">
    <source>
        <dbReference type="SAM" id="Phobius"/>
    </source>
</evidence>
<feature type="transmembrane region" description="Helical" evidence="1">
    <location>
        <begin position="29"/>
        <end position="62"/>
    </location>
</feature>
<dbReference type="AlphaFoldDB" id="A0A428KLI8"/>
<dbReference type="Proteomes" id="UP000273500">
    <property type="component" value="Unassembled WGS sequence"/>
</dbReference>
<protein>
    <recommendedName>
        <fullName evidence="4">DUF304 domain-containing protein</fullName>
    </recommendedName>
</protein>
<evidence type="ECO:0000313" key="3">
    <source>
        <dbReference type="Proteomes" id="UP000273500"/>
    </source>
</evidence>
<keyword evidence="3" id="KW-1185">Reference proteome</keyword>
<accession>A0A428KLI8</accession>